<sequence>MPKLRTNRTKRPPEGFKEIEETLLEYENRLKDAEARSSQGKSNAESLHEIFQIHHQQSRYIYDLYYKKEAISGQLYQWLLKNRYGDANLIAKWKKQGYENLCCIRCIQAKENIHGATCICRVPRAQLGESKPVQCVTCGCRGCASTD</sequence>
<comment type="similarity">
    <text evidence="2">Belongs to the BUD31 (G10) family.</text>
</comment>
<dbReference type="PANTHER" id="PTHR19411:SF0">
    <property type="entry name" value="PROTEIN BUD31 HOMOLOG"/>
    <property type="match status" value="1"/>
</dbReference>
<dbReference type="PANTHER" id="PTHR19411">
    <property type="entry name" value="PROTEIN BUD31-RELATED"/>
    <property type="match status" value="1"/>
</dbReference>
<evidence type="ECO:0000313" key="5">
    <source>
        <dbReference type="EMBL" id="CDP34966.1"/>
    </source>
</evidence>
<dbReference type="Pfam" id="PF01125">
    <property type="entry name" value="BUD31"/>
    <property type="match status" value="1"/>
</dbReference>
<dbReference type="InterPro" id="IPR001748">
    <property type="entry name" value="BUD31"/>
</dbReference>
<dbReference type="GO" id="GO:0005681">
    <property type="term" value="C:spliceosomal complex"/>
    <property type="evidence" value="ECO:0007669"/>
    <property type="project" value="TreeGrafter"/>
</dbReference>
<keyword evidence="3" id="KW-0539">Nucleus</keyword>
<dbReference type="GO" id="GO:0000398">
    <property type="term" value="P:mRNA splicing, via spliceosome"/>
    <property type="evidence" value="ECO:0007669"/>
    <property type="project" value="TreeGrafter"/>
</dbReference>
<organism evidence="5">
    <name type="scientific">Blastobotrys adeninivorans</name>
    <name type="common">Yeast</name>
    <name type="synonym">Arxula adeninivorans</name>
    <dbReference type="NCBI Taxonomy" id="409370"/>
    <lineage>
        <taxon>Eukaryota</taxon>
        <taxon>Fungi</taxon>
        <taxon>Dikarya</taxon>
        <taxon>Ascomycota</taxon>
        <taxon>Saccharomycotina</taxon>
        <taxon>Dipodascomycetes</taxon>
        <taxon>Dipodascales</taxon>
        <taxon>Trichomonascaceae</taxon>
        <taxon>Blastobotrys</taxon>
    </lineage>
</organism>
<dbReference type="PhylomeDB" id="A0A060T6Z1"/>
<evidence type="ECO:0000256" key="1">
    <source>
        <dbReference type="ARBA" id="ARBA00004123"/>
    </source>
</evidence>
<dbReference type="PRINTS" id="PR00322">
    <property type="entry name" value="G10"/>
</dbReference>
<evidence type="ECO:0000256" key="3">
    <source>
        <dbReference type="ARBA" id="ARBA00023242"/>
    </source>
</evidence>
<protein>
    <submittedName>
        <fullName evidence="5">ARAD1C24574p</fullName>
    </submittedName>
</protein>
<dbReference type="AlphaFoldDB" id="A0A060T6Z1"/>
<dbReference type="EMBL" id="HG937693">
    <property type="protein sequence ID" value="CDP34966.1"/>
    <property type="molecule type" value="Genomic_DNA"/>
</dbReference>
<name>A0A060T6Z1_BLAAD</name>
<feature type="coiled-coil region" evidence="4">
    <location>
        <begin position="16"/>
        <end position="43"/>
    </location>
</feature>
<proteinExistence type="inferred from homology"/>
<reference evidence="5" key="1">
    <citation type="submission" date="2014-02" db="EMBL/GenBank/DDBJ databases">
        <authorList>
            <person name="Genoscope - CEA"/>
        </authorList>
    </citation>
    <scope>NUCLEOTIDE SEQUENCE</scope>
    <source>
        <strain evidence="5">LS3</strain>
    </source>
</reference>
<gene>
    <name evidence="5" type="ORF">GNLVRS02_ARAD1C24574g</name>
</gene>
<comment type="subcellular location">
    <subcellularLocation>
        <location evidence="1">Nucleus</location>
    </subcellularLocation>
</comment>
<accession>A0A060T6Z1</accession>
<reference evidence="5" key="2">
    <citation type="submission" date="2014-06" db="EMBL/GenBank/DDBJ databases">
        <title>The complete genome of Blastobotrys (Arxula) adeninivorans LS3 - a yeast of biotechnological interest.</title>
        <authorList>
            <person name="Kunze G."/>
            <person name="Gaillardin C."/>
            <person name="Czernicka M."/>
            <person name="Durrens P."/>
            <person name="Martin T."/>
            <person name="Boer E."/>
            <person name="Gabaldon T."/>
            <person name="Cruz J."/>
            <person name="Talla E."/>
            <person name="Marck C."/>
            <person name="Goffeau A."/>
            <person name="Barbe V."/>
            <person name="Baret P."/>
            <person name="Baronian K."/>
            <person name="Beier S."/>
            <person name="Bleykasten C."/>
            <person name="Bode R."/>
            <person name="Casaregola S."/>
            <person name="Despons L."/>
            <person name="Fairhead C."/>
            <person name="Giersberg M."/>
            <person name="Gierski P."/>
            <person name="Hahnel U."/>
            <person name="Hartmann A."/>
            <person name="Jankowska D."/>
            <person name="Jubin C."/>
            <person name="Jung P."/>
            <person name="Lafontaine I."/>
            <person name="Leh-Louis V."/>
            <person name="Lemaire M."/>
            <person name="Marcet-Houben M."/>
            <person name="Mascher M."/>
            <person name="Morel G."/>
            <person name="Richard G.-F."/>
            <person name="Riechen J."/>
            <person name="Sacerdot C."/>
            <person name="Sarkar A."/>
            <person name="Savel G."/>
            <person name="Schacherer J."/>
            <person name="Sherman D."/>
            <person name="Straub M.-L."/>
            <person name="Stein N."/>
            <person name="Thierry A."/>
            <person name="Trautwein-Schult A."/>
            <person name="Westhof E."/>
            <person name="Worch S."/>
            <person name="Dujon B."/>
            <person name="Souciet J.-L."/>
            <person name="Wincker P."/>
            <person name="Scholz U."/>
            <person name="Neuveglise N."/>
        </authorList>
    </citation>
    <scope>NUCLEOTIDE SEQUENCE</scope>
    <source>
        <strain evidence="5">LS3</strain>
    </source>
</reference>
<evidence type="ECO:0000256" key="2">
    <source>
        <dbReference type="ARBA" id="ARBA00005287"/>
    </source>
</evidence>
<evidence type="ECO:0000256" key="4">
    <source>
        <dbReference type="SAM" id="Coils"/>
    </source>
</evidence>
<keyword evidence="4" id="KW-0175">Coiled coil</keyword>